<dbReference type="Gene3D" id="1.10.540.10">
    <property type="entry name" value="Acyl-CoA dehydrogenase/oxidase, N-terminal domain"/>
    <property type="match status" value="1"/>
</dbReference>
<reference evidence="9" key="2">
    <citation type="submission" date="2020-09" db="EMBL/GenBank/DDBJ databases">
        <authorList>
            <person name="Sun Q."/>
            <person name="Zhou Y."/>
        </authorList>
    </citation>
    <scope>NUCLEOTIDE SEQUENCE</scope>
    <source>
        <strain evidence="9">CGMCC 4.7201</strain>
    </source>
</reference>
<proteinExistence type="inferred from homology"/>
<evidence type="ECO:0000313" key="10">
    <source>
        <dbReference type="Proteomes" id="UP000641932"/>
    </source>
</evidence>
<dbReference type="SUPFAM" id="SSF47203">
    <property type="entry name" value="Acyl-CoA dehydrogenase C-terminal domain-like"/>
    <property type="match status" value="1"/>
</dbReference>
<protein>
    <submittedName>
        <fullName evidence="9">Acyl-CoA dehydrogenase</fullName>
    </submittedName>
</protein>
<gene>
    <name evidence="9" type="ORF">GCM10012280_42590</name>
</gene>
<dbReference type="PANTHER" id="PTHR43884">
    <property type="entry name" value="ACYL-COA DEHYDROGENASE"/>
    <property type="match status" value="1"/>
</dbReference>
<evidence type="ECO:0000256" key="4">
    <source>
        <dbReference type="ARBA" id="ARBA00022827"/>
    </source>
</evidence>
<sequence>MTITETPVCGASGTGAEWVGARAEELERLLGDPRDPDSPFGFAAAVARDEHDRFPTELVHALRGTGFHLNYLPAELGGTFRSFAHSLVLVRTAARRDLNVMPGTMFGITAATCLMLHGSPEQQRRAAGILRRGGAVAFALSEADHGSDLLANTARLDRDPDSDGWRLTGRKWMVGLGQRCEAAYLVARTGQRGPAAFSAVLLDLGGAADKHLERGPDVRTGGMRGIDFADLDFNDFPVPADALVGREGEALEAAVKAQQVVRVMSTAGSLGCADTALRLTLDFATGRRVGRTPLTEAPHPRRDLAVASAALIAADAVAMAAARGLHVVPETFSVWGCAAKHVVAEAAEDVIGRCATVLATRSVLRTGGPGAGLFQKLQRDAALVRVVDTSTVANLRSFAGQLPAVAAAAHAGGEEWQHGRGGQDGTLRTVFALDAELPAYDPAALDLNARGHDPVTAGLGRLVTFARRSLSDGGASETAALVDRLGDDVSRLSGDIERARSGGDPCELVDLAERFAFLHAAACCLHLWWANRHLSLVGWAERHPALYGTAPGSPEWLGAALAYLLAKADGTDPRRQAAMLLPALDVITDLHGTDRLFSAVPVRLARHADLDADFDADSPARNPGT</sequence>
<dbReference type="InterPro" id="IPR006091">
    <property type="entry name" value="Acyl-CoA_Oxase/DH_mid-dom"/>
</dbReference>
<dbReference type="PANTHER" id="PTHR43884:SF19">
    <property type="entry name" value="ACYL-COA DEHYDROGENASE FADE4-RELATED"/>
    <property type="match status" value="1"/>
</dbReference>
<evidence type="ECO:0000256" key="5">
    <source>
        <dbReference type="RuleBase" id="RU362125"/>
    </source>
</evidence>
<accession>A0A918DZ07</accession>
<keyword evidence="4 5" id="KW-0274">FAD</keyword>
<feature type="domain" description="Acyl-CoA oxidase/dehydrogenase middle" evidence="7">
    <location>
        <begin position="137"/>
        <end position="235"/>
    </location>
</feature>
<dbReference type="Gene3D" id="1.20.140.10">
    <property type="entry name" value="Butyryl-CoA Dehydrogenase, subunit A, domain 3"/>
    <property type="match status" value="1"/>
</dbReference>
<evidence type="ECO:0000256" key="2">
    <source>
        <dbReference type="ARBA" id="ARBA00009347"/>
    </source>
</evidence>
<dbReference type="InterPro" id="IPR013786">
    <property type="entry name" value="AcylCoA_DH/ox_N"/>
</dbReference>
<evidence type="ECO:0000256" key="1">
    <source>
        <dbReference type="ARBA" id="ARBA00001974"/>
    </source>
</evidence>
<dbReference type="InterPro" id="IPR009075">
    <property type="entry name" value="AcylCo_DH/oxidase_C"/>
</dbReference>
<dbReference type="Pfam" id="PF02770">
    <property type="entry name" value="Acyl-CoA_dh_M"/>
    <property type="match status" value="1"/>
</dbReference>
<comment type="similarity">
    <text evidence="2 5">Belongs to the acyl-CoA dehydrogenase family.</text>
</comment>
<name>A0A918DZ07_9ACTN</name>
<evidence type="ECO:0000259" key="7">
    <source>
        <dbReference type="Pfam" id="PF02770"/>
    </source>
</evidence>
<organism evidence="9 10">
    <name type="scientific">Wenjunlia tyrosinilytica</name>
    <dbReference type="NCBI Taxonomy" id="1544741"/>
    <lineage>
        <taxon>Bacteria</taxon>
        <taxon>Bacillati</taxon>
        <taxon>Actinomycetota</taxon>
        <taxon>Actinomycetes</taxon>
        <taxon>Kitasatosporales</taxon>
        <taxon>Streptomycetaceae</taxon>
        <taxon>Wenjunlia</taxon>
    </lineage>
</organism>
<keyword evidence="3 5" id="KW-0285">Flavoprotein</keyword>
<dbReference type="Proteomes" id="UP000641932">
    <property type="component" value="Unassembled WGS sequence"/>
</dbReference>
<dbReference type="RefSeq" id="WP_189133350.1">
    <property type="nucleotide sequence ID" value="NZ_BMMS01000018.1"/>
</dbReference>
<evidence type="ECO:0000259" key="6">
    <source>
        <dbReference type="Pfam" id="PF00441"/>
    </source>
</evidence>
<feature type="domain" description="Acyl-CoA dehydrogenase/oxidase C-terminal" evidence="6">
    <location>
        <begin position="254"/>
        <end position="386"/>
    </location>
</feature>
<dbReference type="Gene3D" id="2.40.110.10">
    <property type="entry name" value="Butyryl-CoA Dehydrogenase, subunit A, domain 2"/>
    <property type="match status" value="1"/>
</dbReference>
<dbReference type="Pfam" id="PF02771">
    <property type="entry name" value="Acyl-CoA_dh_N"/>
    <property type="match status" value="1"/>
</dbReference>
<evidence type="ECO:0000313" key="9">
    <source>
        <dbReference type="EMBL" id="GGO92430.1"/>
    </source>
</evidence>
<dbReference type="AlphaFoldDB" id="A0A918DZ07"/>
<dbReference type="GO" id="GO:0003995">
    <property type="term" value="F:acyl-CoA dehydrogenase activity"/>
    <property type="evidence" value="ECO:0007669"/>
    <property type="project" value="TreeGrafter"/>
</dbReference>
<dbReference type="InterPro" id="IPR036250">
    <property type="entry name" value="AcylCo_DH-like_C"/>
</dbReference>
<evidence type="ECO:0000256" key="3">
    <source>
        <dbReference type="ARBA" id="ARBA00022630"/>
    </source>
</evidence>
<comment type="cofactor">
    <cofactor evidence="1 5">
        <name>FAD</name>
        <dbReference type="ChEBI" id="CHEBI:57692"/>
    </cofactor>
</comment>
<feature type="domain" description="Acyl-CoA dehydrogenase/oxidase N-terminal" evidence="8">
    <location>
        <begin position="47"/>
        <end position="125"/>
    </location>
</feature>
<dbReference type="CDD" id="cd00567">
    <property type="entry name" value="ACAD"/>
    <property type="match status" value="1"/>
</dbReference>
<keyword evidence="5" id="KW-0560">Oxidoreductase</keyword>
<dbReference type="Pfam" id="PF00441">
    <property type="entry name" value="Acyl-CoA_dh_1"/>
    <property type="match status" value="1"/>
</dbReference>
<keyword evidence="10" id="KW-1185">Reference proteome</keyword>
<dbReference type="SUPFAM" id="SSF56645">
    <property type="entry name" value="Acyl-CoA dehydrogenase NM domain-like"/>
    <property type="match status" value="1"/>
</dbReference>
<dbReference type="InterPro" id="IPR037069">
    <property type="entry name" value="AcylCoA_DH/ox_N_sf"/>
</dbReference>
<dbReference type="EMBL" id="BMMS01000018">
    <property type="protein sequence ID" value="GGO92430.1"/>
    <property type="molecule type" value="Genomic_DNA"/>
</dbReference>
<comment type="caution">
    <text evidence="9">The sequence shown here is derived from an EMBL/GenBank/DDBJ whole genome shotgun (WGS) entry which is preliminary data.</text>
</comment>
<dbReference type="InterPro" id="IPR046373">
    <property type="entry name" value="Acyl-CoA_Oxase/DH_mid-dom_sf"/>
</dbReference>
<dbReference type="GO" id="GO:0050660">
    <property type="term" value="F:flavin adenine dinucleotide binding"/>
    <property type="evidence" value="ECO:0007669"/>
    <property type="project" value="InterPro"/>
</dbReference>
<evidence type="ECO:0000259" key="8">
    <source>
        <dbReference type="Pfam" id="PF02771"/>
    </source>
</evidence>
<dbReference type="InterPro" id="IPR009100">
    <property type="entry name" value="AcylCoA_DH/oxidase_NM_dom_sf"/>
</dbReference>
<dbReference type="GO" id="GO:0005886">
    <property type="term" value="C:plasma membrane"/>
    <property type="evidence" value="ECO:0007669"/>
    <property type="project" value="TreeGrafter"/>
</dbReference>
<reference evidence="9" key="1">
    <citation type="journal article" date="2014" name="Int. J. Syst. Evol. Microbiol.">
        <title>Complete genome sequence of Corynebacterium casei LMG S-19264T (=DSM 44701T), isolated from a smear-ripened cheese.</title>
        <authorList>
            <consortium name="US DOE Joint Genome Institute (JGI-PGF)"/>
            <person name="Walter F."/>
            <person name="Albersmeier A."/>
            <person name="Kalinowski J."/>
            <person name="Ruckert C."/>
        </authorList>
    </citation>
    <scope>NUCLEOTIDE SEQUENCE</scope>
    <source>
        <strain evidence="9">CGMCC 4.7201</strain>
    </source>
</reference>